<evidence type="ECO:0000313" key="12">
    <source>
        <dbReference type="Proteomes" id="UP000256269"/>
    </source>
</evidence>
<feature type="domain" description="PASTA" evidence="10">
    <location>
        <begin position="713"/>
        <end position="774"/>
    </location>
</feature>
<keyword evidence="6" id="KW-0511">Multifunctional enzyme</keyword>
<proteinExistence type="predicted"/>
<evidence type="ECO:0000256" key="4">
    <source>
        <dbReference type="ARBA" id="ARBA00022679"/>
    </source>
</evidence>
<dbReference type="GO" id="GO:0008955">
    <property type="term" value="F:peptidoglycan glycosyltransferase activity"/>
    <property type="evidence" value="ECO:0007669"/>
    <property type="project" value="UniProtKB-EC"/>
</dbReference>
<dbReference type="InterPro" id="IPR050396">
    <property type="entry name" value="Glycosyltr_51/Transpeptidase"/>
</dbReference>
<organism evidence="11 12">
    <name type="scientific">Kutzneria buriramensis</name>
    <dbReference type="NCBI Taxonomy" id="1045776"/>
    <lineage>
        <taxon>Bacteria</taxon>
        <taxon>Bacillati</taxon>
        <taxon>Actinomycetota</taxon>
        <taxon>Actinomycetes</taxon>
        <taxon>Pseudonocardiales</taxon>
        <taxon>Pseudonocardiaceae</taxon>
        <taxon>Kutzneria</taxon>
    </lineage>
</organism>
<keyword evidence="3" id="KW-0328">Glycosyltransferase</keyword>
<dbReference type="Gene3D" id="1.10.3810.10">
    <property type="entry name" value="Biosynthetic peptidoglycan transglycosylase-like"/>
    <property type="match status" value="1"/>
</dbReference>
<dbReference type="Pfam" id="PF00912">
    <property type="entry name" value="Transgly"/>
    <property type="match status" value="1"/>
</dbReference>
<evidence type="ECO:0000259" key="10">
    <source>
        <dbReference type="PROSITE" id="PS51178"/>
    </source>
</evidence>
<keyword evidence="4" id="KW-0808">Transferase</keyword>
<dbReference type="SUPFAM" id="SSF53955">
    <property type="entry name" value="Lysozyme-like"/>
    <property type="match status" value="1"/>
</dbReference>
<evidence type="ECO:0000313" key="11">
    <source>
        <dbReference type="EMBL" id="REH50150.1"/>
    </source>
</evidence>
<dbReference type="PANTHER" id="PTHR32282:SF33">
    <property type="entry name" value="PEPTIDOGLYCAN GLYCOSYLTRANSFERASE"/>
    <property type="match status" value="1"/>
</dbReference>
<reference evidence="11 12" key="1">
    <citation type="submission" date="2018-08" db="EMBL/GenBank/DDBJ databases">
        <title>Genomic Encyclopedia of Archaeal and Bacterial Type Strains, Phase II (KMG-II): from individual species to whole genera.</title>
        <authorList>
            <person name="Goeker M."/>
        </authorList>
    </citation>
    <scope>NUCLEOTIDE SEQUENCE [LARGE SCALE GENOMIC DNA]</scope>
    <source>
        <strain evidence="11 12">DSM 45791</strain>
    </source>
</reference>
<dbReference type="Pfam" id="PF03793">
    <property type="entry name" value="PASTA"/>
    <property type="match status" value="1"/>
</dbReference>
<dbReference type="PROSITE" id="PS51178">
    <property type="entry name" value="PASTA"/>
    <property type="match status" value="1"/>
</dbReference>
<dbReference type="Pfam" id="PF00905">
    <property type="entry name" value="Transpeptidase"/>
    <property type="match status" value="1"/>
</dbReference>
<dbReference type="EMBL" id="QUNO01000004">
    <property type="protein sequence ID" value="REH50150.1"/>
    <property type="molecule type" value="Genomic_DNA"/>
</dbReference>
<dbReference type="PANTHER" id="PTHR32282">
    <property type="entry name" value="BINDING PROTEIN TRANSPEPTIDASE, PUTATIVE-RELATED"/>
    <property type="match status" value="1"/>
</dbReference>
<dbReference type="GO" id="GO:0008658">
    <property type="term" value="F:penicillin binding"/>
    <property type="evidence" value="ECO:0007669"/>
    <property type="project" value="InterPro"/>
</dbReference>
<evidence type="ECO:0000256" key="6">
    <source>
        <dbReference type="ARBA" id="ARBA00023268"/>
    </source>
</evidence>
<dbReference type="GO" id="GO:0009252">
    <property type="term" value="P:peptidoglycan biosynthetic process"/>
    <property type="evidence" value="ECO:0007669"/>
    <property type="project" value="TreeGrafter"/>
</dbReference>
<dbReference type="InterPro" id="IPR005543">
    <property type="entry name" value="PASTA_dom"/>
</dbReference>
<dbReference type="AlphaFoldDB" id="A0A3E0HV40"/>
<dbReference type="CDD" id="cd06577">
    <property type="entry name" value="PASTA_pknB"/>
    <property type="match status" value="1"/>
</dbReference>
<evidence type="ECO:0000256" key="9">
    <source>
        <dbReference type="SAM" id="MobiDB-lite"/>
    </source>
</evidence>
<dbReference type="Proteomes" id="UP000256269">
    <property type="component" value="Unassembled WGS sequence"/>
</dbReference>
<dbReference type="SUPFAM" id="SSF56601">
    <property type="entry name" value="beta-lactamase/transpeptidase-like"/>
    <property type="match status" value="1"/>
</dbReference>
<dbReference type="InterPro" id="IPR012338">
    <property type="entry name" value="Beta-lactam/transpept-like"/>
</dbReference>
<dbReference type="Gene3D" id="3.30.10.20">
    <property type="match status" value="1"/>
</dbReference>
<keyword evidence="5" id="KW-0378">Hydrolase</keyword>
<keyword evidence="1 11" id="KW-0121">Carboxypeptidase</keyword>
<dbReference type="GO" id="GO:0030288">
    <property type="term" value="C:outer membrane-bounded periplasmic space"/>
    <property type="evidence" value="ECO:0007669"/>
    <property type="project" value="TreeGrafter"/>
</dbReference>
<dbReference type="GO" id="GO:0006508">
    <property type="term" value="P:proteolysis"/>
    <property type="evidence" value="ECO:0007669"/>
    <property type="project" value="UniProtKB-KW"/>
</dbReference>
<dbReference type="InterPro" id="IPR023346">
    <property type="entry name" value="Lysozyme-like_dom_sf"/>
</dbReference>
<evidence type="ECO:0000256" key="2">
    <source>
        <dbReference type="ARBA" id="ARBA00022670"/>
    </source>
</evidence>
<dbReference type="InterPro" id="IPR001264">
    <property type="entry name" value="Glyco_trans_51"/>
</dbReference>
<evidence type="ECO:0000256" key="7">
    <source>
        <dbReference type="ARBA" id="ARBA00034000"/>
    </source>
</evidence>
<protein>
    <submittedName>
        <fullName evidence="11">Membrane peptidoglycan carboxypeptidase</fullName>
    </submittedName>
</protein>
<dbReference type="InterPro" id="IPR001460">
    <property type="entry name" value="PCN-bd_Tpept"/>
</dbReference>
<accession>A0A3E0HV40</accession>
<comment type="catalytic activity">
    <reaction evidence="7">
        <text>Preferential cleavage: (Ac)2-L-Lys-D-Ala-|-D-Ala. Also transpeptidation of peptidyl-alanyl moieties that are N-acyl substituents of D-alanine.</text>
        <dbReference type="EC" id="3.4.16.4"/>
    </reaction>
</comment>
<keyword evidence="12" id="KW-1185">Reference proteome</keyword>
<keyword evidence="2" id="KW-0645">Protease</keyword>
<comment type="caution">
    <text evidence="11">The sequence shown here is derived from an EMBL/GenBank/DDBJ whole genome shotgun (WGS) entry which is preliminary data.</text>
</comment>
<feature type="region of interest" description="Disordered" evidence="9">
    <location>
        <begin position="498"/>
        <end position="518"/>
    </location>
</feature>
<evidence type="ECO:0000256" key="5">
    <source>
        <dbReference type="ARBA" id="ARBA00022801"/>
    </source>
</evidence>
<dbReference type="GO" id="GO:0009002">
    <property type="term" value="F:serine-type D-Ala-D-Ala carboxypeptidase activity"/>
    <property type="evidence" value="ECO:0007669"/>
    <property type="project" value="UniProtKB-EC"/>
</dbReference>
<evidence type="ECO:0000256" key="1">
    <source>
        <dbReference type="ARBA" id="ARBA00022645"/>
    </source>
</evidence>
<evidence type="ECO:0000256" key="3">
    <source>
        <dbReference type="ARBA" id="ARBA00022676"/>
    </source>
</evidence>
<gene>
    <name evidence="11" type="ORF">BCF44_104424</name>
</gene>
<evidence type="ECO:0000256" key="8">
    <source>
        <dbReference type="ARBA" id="ARBA00049902"/>
    </source>
</evidence>
<feature type="region of interest" description="Disordered" evidence="9">
    <location>
        <begin position="778"/>
        <end position="797"/>
    </location>
</feature>
<name>A0A3E0HV40_9PSEU</name>
<comment type="catalytic activity">
    <reaction evidence="8">
        <text>[GlcNAc-(1-&gt;4)-Mur2Ac(oyl-L-Ala-gamma-D-Glu-L-Lys-D-Ala-D-Ala)](n)-di-trans,octa-cis-undecaprenyl diphosphate + beta-D-GlcNAc-(1-&gt;4)-Mur2Ac(oyl-L-Ala-gamma-D-Glu-L-Lys-D-Ala-D-Ala)-di-trans,octa-cis-undecaprenyl diphosphate = [GlcNAc-(1-&gt;4)-Mur2Ac(oyl-L-Ala-gamma-D-Glu-L-Lys-D-Ala-D-Ala)](n+1)-di-trans,octa-cis-undecaprenyl diphosphate + di-trans,octa-cis-undecaprenyl diphosphate + H(+)</text>
        <dbReference type="Rhea" id="RHEA:23708"/>
        <dbReference type="Rhea" id="RHEA-COMP:9602"/>
        <dbReference type="Rhea" id="RHEA-COMP:9603"/>
        <dbReference type="ChEBI" id="CHEBI:15378"/>
        <dbReference type="ChEBI" id="CHEBI:58405"/>
        <dbReference type="ChEBI" id="CHEBI:60033"/>
        <dbReference type="ChEBI" id="CHEBI:78435"/>
        <dbReference type="EC" id="2.4.99.28"/>
    </reaction>
</comment>
<dbReference type="Gene3D" id="3.40.710.10">
    <property type="entry name" value="DD-peptidase/beta-lactamase superfamily"/>
    <property type="match status" value="1"/>
</dbReference>
<sequence length="797" mass="82918">MTRTVAVVRVGNGLVKLVGLCLLAGVLVAGLLFPTVGALGVVSNRASDTVDATSADLVTTDPPLMSVVEDKDGKPIAYLYQQYRVNTPSDQISPFMKAAIVAIEDRRFYQHDGVDWQGTFRAMLTNQVNGSVSQGASTITQQYVKNYQVLVAGRDDKAAQEQAQAQTVARKLKEARVALQLEKKLSKDEILTRYLNLVTFLGRVDGVGTAAQVFFNTTPDKLNLQQSALLAGVVNNPVSFDPWQHPQAAKNRRDQVIDALVSTGKITQDTGAAAKKTDLGVGPEPQLPGSGCVGVAPEDGFYCDYVLGYLHDAGFTGDQLQTGGYVIKTNLDPGISKIAKQAAETNVGKTASGIANTFVIVKPGTQSHDIVAMVANRDLGVDSAQGQTLTNLPADVSDNFGAGSIYKIFTTAAAMEKGQVGLNTGIPNPKTFCFFPPVRYPDTKCHTVANDDATNPDPITLHEALAISPNTSFTNVELGAGMPAVLDMASRLGMRNTMKTNQAGGAPDPNGANELTTKPQSQSMLNNVSFTLGVTPLSPLELANVGATLASGGVWCPPNPIAGVTDHTGKPVQINAPACEQVVNKAVADTIVNGLKDDTISGTSVQAAKNAHWTRPMAGKTGTTETSRSVGFLGILPNFAASSMVYADGSTPEPICGTLPVHSSPNCAGANGAFGGTVAAPTFFNAFNQILAGTPTLPLPNADPAYMDKNNHGPAIPYVVGQNVGDATNALKSAGYPGVQTADFNSTAPKGTVVGETPIGSAPHSQTVTLYVSTGFVPQAPGATSPPPTSTSNTPGG</sequence>
<dbReference type="OrthoDB" id="9766909at2"/>
<dbReference type="InterPro" id="IPR036950">
    <property type="entry name" value="PBP_transglycosylase"/>
</dbReference>